<comment type="caution">
    <text evidence="2">The sequence shown here is derived from an EMBL/GenBank/DDBJ whole genome shotgun (WGS) entry which is preliminary data.</text>
</comment>
<organism evidence="2 3">
    <name type="scientific">Muraenolepis orangiensis</name>
    <name type="common">Patagonian moray cod</name>
    <dbReference type="NCBI Taxonomy" id="630683"/>
    <lineage>
        <taxon>Eukaryota</taxon>
        <taxon>Metazoa</taxon>
        <taxon>Chordata</taxon>
        <taxon>Craniata</taxon>
        <taxon>Vertebrata</taxon>
        <taxon>Euteleostomi</taxon>
        <taxon>Actinopterygii</taxon>
        <taxon>Neopterygii</taxon>
        <taxon>Teleostei</taxon>
        <taxon>Neoteleostei</taxon>
        <taxon>Acanthomorphata</taxon>
        <taxon>Zeiogadaria</taxon>
        <taxon>Gadariae</taxon>
        <taxon>Gadiformes</taxon>
        <taxon>Muraenolepidoidei</taxon>
        <taxon>Muraenolepididae</taxon>
        <taxon>Muraenolepis</taxon>
    </lineage>
</organism>
<accession>A0A9Q0EV97</accession>
<dbReference type="Proteomes" id="UP001148018">
    <property type="component" value="Unassembled WGS sequence"/>
</dbReference>
<keyword evidence="3" id="KW-1185">Reference proteome</keyword>
<sequence>MLRHCPIARFSSGARKKMSKEDAKKEKEKEKANLAESRALHLAEPEDVAEEHAYPQKVLKIFNINIIAQGLPFCRRRKGVAGTPLTVDEMYPCRSDLLGQPGKV</sequence>
<dbReference type="AlphaFoldDB" id="A0A9Q0EV97"/>
<dbReference type="EMBL" id="JANIIK010000034">
    <property type="protein sequence ID" value="KAJ3614069.1"/>
    <property type="molecule type" value="Genomic_DNA"/>
</dbReference>
<dbReference type="OrthoDB" id="8962947at2759"/>
<proteinExistence type="predicted"/>
<feature type="compositionally biased region" description="Basic and acidic residues" evidence="1">
    <location>
        <begin position="19"/>
        <end position="33"/>
    </location>
</feature>
<protein>
    <submittedName>
        <fullName evidence="2">Uncharacterized protein</fullName>
    </submittedName>
</protein>
<evidence type="ECO:0000313" key="2">
    <source>
        <dbReference type="EMBL" id="KAJ3614069.1"/>
    </source>
</evidence>
<feature type="region of interest" description="Disordered" evidence="1">
    <location>
        <begin position="12"/>
        <end position="33"/>
    </location>
</feature>
<evidence type="ECO:0000313" key="3">
    <source>
        <dbReference type="Proteomes" id="UP001148018"/>
    </source>
</evidence>
<name>A0A9Q0EV97_9TELE</name>
<evidence type="ECO:0000256" key="1">
    <source>
        <dbReference type="SAM" id="MobiDB-lite"/>
    </source>
</evidence>
<gene>
    <name evidence="2" type="ORF">NHX12_017646</name>
</gene>
<reference evidence="2" key="1">
    <citation type="submission" date="2022-07" db="EMBL/GenBank/DDBJ databases">
        <title>Chromosome-level genome of Muraenolepis orangiensis.</title>
        <authorList>
            <person name="Kim J."/>
        </authorList>
    </citation>
    <scope>NUCLEOTIDE SEQUENCE</scope>
    <source>
        <strain evidence="2">KU_S4_2022</strain>
        <tissue evidence="2">Muscle</tissue>
    </source>
</reference>